<feature type="compositionally biased region" description="Polar residues" evidence="1">
    <location>
        <begin position="25"/>
        <end position="35"/>
    </location>
</feature>
<dbReference type="AlphaFoldDB" id="A0A6A6DEZ6"/>
<reference evidence="2" key="1">
    <citation type="journal article" date="2020" name="Stud. Mycol.">
        <title>101 Dothideomycetes genomes: a test case for predicting lifestyles and emergence of pathogens.</title>
        <authorList>
            <person name="Haridas S."/>
            <person name="Albert R."/>
            <person name="Binder M."/>
            <person name="Bloem J."/>
            <person name="Labutti K."/>
            <person name="Salamov A."/>
            <person name="Andreopoulos B."/>
            <person name="Baker S."/>
            <person name="Barry K."/>
            <person name="Bills G."/>
            <person name="Bluhm B."/>
            <person name="Cannon C."/>
            <person name="Castanera R."/>
            <person name="Culley D."/>
            <person name="Daum C."/>
            <person name="Ezra D."/>
            <person name="Gonzalez J."/>
            <person name="Henrissat B."/>
            <person name="Kuo A."/>
            <person name="Liang C."/>
            <person name="Lipzen A."/>
            <person name="Lutzoni F."/>
            <person name="Magnuson J."/>
            <person name="Mondo S."/>
            <person name="Nolan M."/>
            <person name="Ohm R."/>
            <person name="Pangilinan J."/>
            <person name="Park H.-J."/>
            <person name="Ramirez L."/>
            <person name="Alfaro M."/>
            <person name="Sun H."/>
            <person name="Tritt A."/>
            <person name="Yoshinaga Y."/>
            <person name="Zwiers L.-H."/>
            <person name="Turgeon B."/>
            <person name="Goodwin S."/>
            <person name="Spatafora J."/>
            <person name="Crous P."/>
            <person name="Grigoriev I."/>
        </authorList>
    </citation>
    <scope>NUCLEOTIDE SEQUENCE</scope>
    <source>
        <strain evidence="2">CBS 207.26</strain>
    </source>
</reference>
<dbReference type="Proteomes" id="UP000800200">
    <property type="component" value="Unassembled WGS sequence"/>
</dbReference>
<proteinExistence type="predicted"/>
<feature type="compositionally biased region" description="Basic and acidic residues" evidence="1">
    <location>
        <begin position="84"/>
        <end position="97"/>
    </location>
</feature>
<organism evidence="2 3">
    <name type="scientific">Zopfia rhizophila CBS 207.26</name>
    <dbReference type="NCBI Taxonomy" id="1314779"/>
    <lineage>
        <taxon>Eukaryota</taxon>
        <taxon>Fungi</taxon>
        <taxon>Dikarya</taxon>
        <taxon>Ascomycota</taxon>
        <taxon>Pezizomycotina</taxon>
        <taxon>Dothideomycetes</taxon>
        <taxon>Dothideomycetes incertae sedis</taxon>
        <taxon>Zopfiaceae</taxon>
        <taxon>Zopfia</taxon>
    </lineage>
</organism>
<feature type="compositionally biased region" description="Basic and acidic residues" evidence="1">
    <location>
        <begin position="61"/>
        <end position="73"/>
    </location>
</feature>
<gene>
    <name evidence="2" type="ORF">K469DRAFT_696126</name>
</gene>
<name>A0A6A6DEZ6_9PEZI</name>
<dbReference type="EMBL" id="ML994679">
    <property type="protein sequence ID" value="KAF2178007.1"/>
    <property type="molecule type" value="Genomic_DNA"/>
</dbReference>
<accession>A0A6A6DEZ6</accession>
<protein>
    <submittedName>
        <fullName evidence="2">Uncharacterized protein</fullName>
    </submittedName>
</protein>
<feature type="region of interest" description="Disordered" evidence="1">
    <location>
        <begin position="14"/>
        <end position="97"/>
    </location>
</feature>
<keyword evidence="3" id="KW-1185">Reference proteome</keyword>
<sequence>MTLMIIVLKMGECDIRPSHDEIGNSGHNHSLNNLINDSTEEEEEDGGNDDNDNNDDNNESNNRDGNEDEDKKASSSSSEDDKDDSSNKSHKADGYIERQRLFKSSIRGNTASKRAVQDYAY</sequence>
<feature type="compositionally biased region" description="Acidic residues" evidence="1">
    <location>
        <begin position="38"/>
        <end position="58"/>
    </location>
</feature>
<evidence type="ECO:0000313" key="2">
    <source>
        <dbReference type="EMBL" id="KAF2178007.1"/>
    </source>
</evidence>
<evidence type="ECO:0000256" key="1">
    <source>
        <dbReference type="SAM" id="MobiDB-lite"/>
    </source>
</evidence>
<evidence type="ECO:0000313" key="3">
    <source>
        <dbReference type="Proteomes" id="UP000800200"/>
    </source>
</evidence>